<keyword evidence="5 10" id="KW-0472">Membrane</keyword>
<organism evidence="11 12">
    <name type="scientific">Ammoniphilus oxalaticus</name>
    <dbReference type="NCBI Taxonomy" id="66863"/>
    <lineage>
        <taxon>Bacteria</taxon>
        <taxon>Bacillati</taxon>
        <taxon>Bacillota</taxon>
        <taxon>Bacilli</taxon>
        <taxon>Bacillales</taxon>
        <taxon>Paenibacillaceae</taxon>
        <taxon>Aneurinibacillus group</taxon>
        <taxon>Ammoniphilus</taxon>
    </lineage>
</organism>
<gene>
    <name evidence="10" type="primary">fluC</name>
    <name evidence="10" type="synonym">crcB</name>
    <name evidence="11" type="ORF">BEP19_08775</name>
</gene>
<proteinExistence type="inferred from homology"/>
<protein>
    <recommendedName>
        <fullName evidence="10">Fluoride-specific ion channel FluC</fullName>
    </recommendedName>
</protein>
<dbReference type="Proteomes" id="UP000284219">
    <property type="component" value="Unassembled WGS sequence"/>
</dbReference>
<dbReference type="GO" id="GO:0005886">
    <property type="term" value="C:plasma membrane"/>
    <property type="evidence" value="ECO:0007669"/>
    <property type="project" value="UniProtKB-SubCell"/>
</dbReference>
<dbReference type="RefSeq" id="WP_245983463.1">
    <property type="nucleotide sequence ID" value="NZ_MCHY01000008.1"/>
</dbReference>
<sequence length="130" mass="13724">MIIKMIAVGLGGFLGATLRYGINEALPPQTGFPLATLCVNLAGCFALALFATNMRLGKIEHLQLAVGTGLLGAFTTFSTFSTETLSLLQNHQLGAALLYILLSVCGGIGLAYIGFQRGKGNRPQQPKVNR</sequence>
<dbReference type="PANTHER" id="PTHR28259">
    <property type="entry name" value="FLUORIDE EXPORT PROTEIN 1-RELATED"/>
    <property type="match status" value="1"/>
</dbReference>
<dbReference type="NCBIfam" id="TIGR00494">
    <property type="entry name" value="crcB"/>
    <property type="match status" value="1"/>
</dbReference>
<keyword evidence="6 10" id="KW-0407">Ion channel</keyword>
<evidence type="ECO:0000256" key="3">
    <source>
        <dbReference type="ARBA" id="ARBA00022692"/>
    </source>
</evidence>
<evidence type="ECO:0000256" key="7">
    <source>
        <dbReference type="ARBA" id="ARBA00035120"/>
    </source>
</evidence>
<dbReference type="AlphaFoldDB" id="A0A419SKA8"/>
<evidence type="ECO:0000256" key="4">
    <source>
        <dbReference type="ARBA" id="ARBA00022989"/>
    </source>
</evidence>
<dbReference type="HAMAP" id="MF_00454">
    <property type="entry name" value="FluC"/>
    <property type="match status" value="1"/>
</dbReference>
<dbReference type="GO" id="GO:0046872">
    <property type="term" value="F:metal ion binding"/>
    <property type="evidence" value="ECO:0007669"/>
    <property type="project" value="UniProtKB-KW"/>
</dbReference>
<reference evidence="11 12" key="1">
    <citation type="submission" date="2016-08" db="EMBL/GenBank/DDBJ databases">
        <title>Novel Firmicute Genomes.</title>
        <authorList>
            <person name="Poppleton D.I."/>
            <person name="Gribaldo S."/>
        </authorList>
    </citation>
    <scope>NUCLEOTIDE SEQUENCE [LARGE SCALE GENOMIC DNA]</scope>
    <source>
        <strain evidence="11 12">RAOx-1</strain>
    </source>
</reference>
<keyword evidence="10" id="KW-0915">Sodium</keyword>
<feature type="binding site" evidence="10">
    <location>
        <position position="72"/>
    </location>
    <ligand>
        <name>Na(+)</name>
        <dbReference type="ChEBI" id="CHEBI:29101"/>
        <note>structural</note>
    </ligand>
</feature>
<accession>A0A419SKA8</accession>
<evidence type="ECO:0000256" key="9">
    <source>
        <dbReference type="ARBA" id="ARBA00049940"/>
    </source>
</evidence>
<evidence type="ECO:0000256" key="8">
    <source>
        <dbReference type="ARBA" id="ARBA00035585"/>
    </source>
</evidence>
<keyword evidence="3 10" id="KW-0812">Transmembrane</keyword>
<keyword evidence="4 10" id="KW-1133">Transmembrane helix</keyword>
<evidence type="ECO:0000256" key="2">
    <source>
        <dbReference type="ARBA" id="ARBA00022475"/>
    </source>
</evidence>
<evidence type="ECO:0000256" key="10">
    <source>
        <dbReference type="HAMAP-Rule" id="MF_00454"/>
    </source>
</evidence>
<evidence type="ECO:0000256" key="6">
    <source>
        <dbReference type="ARBA" id="ARBA00023303"/>
    </source>
</evidence>
<dbReference type="InterPro" id="IPR003691">
    <property type="entry name" value="FluC"/>
</dbReference>
<comment type="subcellular location">
    <subcellularLocation>
        <location evidence="1 10">Cell membrane</location>
        <topology evidence="1 10">Multi-pass membrane protein</topology>
    </subcellularLocation>
</comment>
<feature type="transmembrane region" description="Helical" evidence="10">
    <location>
        <begin position="62"/>
        <end position="81"/>
    </location>
</feature>
<comment type="similarity">
    <text evidence="7 10">Belongs to the fluoride channel Fluc/FEX (TC 1.A.43) family.</text>
</comment>
<evidence type="ECO:0000256" key="1">
    <source>
        <dbReference type="ARBA" id="ARBA00004651"/>
    </source>
</evidence>
<dbReference type="Pfam" id="PF02537">
    <property type="entry name" value="CRCB"/>
    <property type="match status" value="1"/>
</dbReference>
<keyword evidence="12" id="KW-1185">Reference proteome</keyword>
<keyword evidence="10" id="KW-0406">Ion transport</keyword>
<name>A0A419SKA8_9BACL</name>
<dbReference type="EMBL" id="MCHY01000008">
    <property type="protein sequence ID" value="RKD24471.1"/>
    <property type="molecule type" value="Genomic_DNA"/>
</dbReference>
<comment type="activity regulation">
    <text evidence="10">Na(+) is not transported, but it plays an essential structural role and its presence is essential for fluoride channel function.</text>
</comment>
<comment type="catalytic activity">
    <reaction evidence="8">
        <text>fluoride(in) = fluoride(out)</text>
        <dbReference type="Rhea" id="RHEA:76159"/>
        <dbReference type="ChEBI" id="CHEBI:17051"/>
    </reaction>
    <physiologicalReaction direction="left-to-right" evidence="8">
        <dbReference type="Rhea" id="RHEA:76160"/>
    </physiologicalReaction>
</comment>
<dbReference type="GO" id="GO:0062054">
    <property type="term" value="F:fluoride channel activity"/>
    <property type="evidence" value="ECO:0007669"/>
    <property type="project" value="UniProtKB-UniRule"/>
</dbReference>
<comment type="function">
    <text evidence="9 10">Fluoride-specific ion channel. Important for reducing fluoride concentration in the cell, thus reducing its toxicity.</text>
</comment>
<comment type="caution">
    <text evidence="11">The sequence shown here is derived from an EMBL/GenBank/DDBJ whole genome shotgun (WGS) entry which is preliminary data.</text>
</comment>
<evidence type="ECO:0000313" key="11">
    <source>
        <dbReference type="EMBL" id="RKD24471.1"/>
    </source>
</evidence>
<keyword evidence="10" id="KW-0479">Metal-binding</keyword>
<feature type="transmembrane region" description="Helical" evidence="10">
    <location>
        <begin position="31"/>
        <end position="50"/>
    </location>
</feature>
<dbReference type="GO" id="GO:0140114">
    <property type="term" value="P:cellular detoxification of fluoride"/>
    <property type="evidence" value="ECO:0007669"/>
    <property type="project" value="UniProtKB-UniRule"/>
</dbReference>
<dbReference type="PANTHER" id="PTHR28259:SF1">
    <property type="entry name" value="FLUORIDE EXPORT PROTEIN 1-RELATED"/>
    <property type="match status" value="1"/>
</dbReference>
<keyword evidence="10" id="KW-0813">Transport</keyword>
<evidence type="ECO:0000256" key="5">
    <source>
        <dbReference type="ARBA" id="ARBA00023136"/>
    </source>
</evidence>
<feature type="transmembrane region" description="Helical" evidence="10">
    <location>
        <begin position="93"/>
        <end position="115"/>
    </location>
</feature>
<keyword evidence="2 10" id="KW-1003">Cell membrane</keyword>
<feature type="binding site" evidence="10">
    <location>
        <position position="75"/>
    </location>
    <ligand>
        <name>Na(+)</name>
        <dbReference type="ChEBI" id="CHEBI:29101"/>
        <note>structural</note>
    </ligand>
</feature>
<evidence type="ECO:0000313" key="12">
    <source>
        <dbReference type="Proteomes" id="UP000284219"/>
    </source>
</evidence>